<gene>
    <name evidence="2" type="ORF">F4561_003661</name>
</gene>
<dbReference type="AlphaFoldDB" id="A0A7W7RIZ0"/>
<proteinExistence type="predicted"/>
<organism evidence="2 3">
    <name type="scientific">Lipingzhangella halophila</name>
    <dbReference type="NCBI Taxonomy" id="1783352"/>
    <lineage>
        <taxon>Bacteria</taxon>
        <taxon>Bacillati</taxon>
        <taxon>Actinomycetota</taxon>
        <taxon>Actinomycetes</taxon>
        <taxon>Streptosporangiales</taxon>
        <taxon>Nocardiopsidaceae</taxon>
        <taxon>Lipingzhangella</taxon>
    </lineage>
</organism>
<name>A0A7W7RIZ0_9ACTN</name>
<evidence type="ECO:0000313" key="2">
    <source>
        <dbReference type="EMBL" id="MBB4932841.1"/>
    </source>
</evidence>
<keyword evidence="3" id="KW-1185">Reference proteome</keyword>
<evidence type="ECO:0000313" key="3">
    <source>
        <dbReference type="Proteomes" id="UP000523007"/>
    </source>
</evidence>
<sequence>MRHTQRARELAEATRRFVREAVLPVEERHDGDTAALAAGARVIWFPTAGSHTQSTAGLPRLCGAVAGLSDHTYALPPLDPAATAPRPAITASAASRCHPREDSRSWTVSSMSDRRRRTPDRGVDPQGALVCPCVGPTSSTSATGRERFPLRSPPYRPFHRSGSLLPERSA</sequence>
<protein>
    <submittedName>
        <fullName evidence="2">Uncharacterized protein</fullName>
    </submittedName>
</protein>
<comment type="caution">
    <text evidence="2">The sequence shown here is derived from an EMBL/GenBank/DDBJ whole genome shotgun (WGS) entry which is preliminary data.</text>
</comment>
<accession>A0A7W7RIZ0</accession>
<reference evidence="2 3" key="1">
    <citation type="submission" date="2020-08" db="EMBL/GenBank/DDBJ databases">
        <title>Sequencing the genomes of 1000 actinobacteria strains.</title>
        <authorList>
            <person name="Klenk H.-P."/>
        </authorList>
    </citation>
    <scope>NUCLEOTIDE SEQUENCE [LARGE SCALE GENOMIC DNA]</scope>
    <source>
        <strain evidence="2 3">DSM 102030</strain>
    </source>
</reference>
<evidence type="ECO:0000256" key="1">
    <source>
        <dbReference type="SAM" id="MobiDB-lite"/>
    </source>
</evidence>
<feature type="region of interest" description="Disordered" evidence="1">
    <location>
        <begin position="78"/>
        <end position="170"/>
    </location>
</feature>
<feature type="compositionally biased region" description="Low complexity" evidence="1">
    <location>
        <begin position="78"/>
        <end position="96"/>
    </location>
</feature>
<dbReference type="Proteomes" id="UP000523007">
    <property type="component" value="Unassembled WGS sequence"/>
</dbReference>
<dbReference type="EMBL" id="JACHJT010000001">
    <property type="protein sequence ID" value="MBB4932841.1"/>
    <property type="molecule type" value="Genomic_DNA"/>
</dbReference>